<sequence>MQRSNARGRQVLTKLSRSLQDICVAFSRKEETNFQQSHPRICSAVTYTYHNVLARNKRSSKQAGRAGIKRLSPRLNRRRNQHAYTTASNARNQSSCTVCNNYKTTAVGSCGRIATDFRDVIRQTCATHTHTHTHTYSLSLHTHPSNADAQKWQSKAKQSQAKPSRAERPTSYTADSVRQKHLRIC</sequence>
<gene>
    <name evidence="2" type="ORF">EJ03DRAFT_196102</name>
</gene>
<name>A0A6G1L0M9_9PEZI</name>
<organism evidence="2 3">
    <name type="scientific">Teratosphaeria nubilosa</name>
    <dbReference type="NCBI Taxonomy" id="161662"/>
    <lineage>
        <taxon>Eukaryota</taxon>
        <taxon>Fungi</taxon>
        <taxon>Dikarya</taxon>
        <taxon>Ascomycota</taxon>
        <taxon>Pezizomycotina</taxon>
        <taxon>Dothideomycetes</taxon>
        <taxon>Dothideomycetidae</taxon>
        <taxon>Mycosphaerellales</taxon>
        <taxon>Teratosphaeriaceae</taxon>
        <taxon>Teratosphaeria</taxon>
    </lineage>
</organism>
<reference evidence="2" key="1">
    <citation type="journal article" date="2020" name="Stud. Mycol.">
        <title>101 Dothideomycetes genomes: a test case for predicting lifestyles and emergence of pathogens.</title>
        <authorList>
            <person name="Haridas S."/>
            <person name="Albert R."/>
            <person name="Binder M."/>
            <person name="Bloem J."/>
            <person name="Labutti K."/>
            <person name="Salamov A."/>
            <person name="Andreopoulos B."/>
            <person name="Baker S."/>
            <person name="Barry K."/>
            <person name="Bills G."/>
            <person name="Bluhm B."/>
            <person name="Cannon C."/>
            <person name="Castanera R."/>
            <person name="Culley D."/>
            <person name="Daum C."/>
            <person name="Ezra D."/>
            <person name="Gonzalez J."/>
            <person name="Henrissat B."/>
            <person name="Kuo A."/>
            <person name="Liang C."/>
            <person name="Lipzen A."/>
            <person name="Lutzoni F."/>
            <person name="Magnuson J."/>
            <person name="Mondo S."/>
            <person name="Nolan M."/>
            <person name="Ohm R."/>
            <person name="Pangilinan J."/>
            <person name="Park H.-J."/>
            <person name="Ramirez L."/>
            <person name="Alfaro M."/>
            <person name="Sun H."/>
            <person name="Tritt A."/>
            <person name="Yoshinaga Y."/>
            <person name="Zwiers L.-H."/>
            <person name="Turgeon B."/>
            <person name="Goodwin S."/>
            <person name="Spatafora J."/>
            <person name="Crous P."/>
            <person name="Grigoriev I."/>
        </authorList>
    </citation>
    <scope>NUCLEOTIDE SEQUENCE</scope>
    <source>
        <strain evidence="2">CBS 116005</strain>
    </source>
</reference>
<evidence type="ECO:0000256" key="1">
    <source>
        <dbReference type="SAM" id="MobiDB-lite"/>
    </source>
</evidence>
<feature type="compositionally biased region" description="Basic residues" evidence="1">
    <location>
        <begin position="67"/>
        <end position="81"/>
    </location>
</feature>
<proteinExistence type="predicted"/>
<evidence type="ECO:0000313" key="3">
    <source>
        <dbReference type="Proteomes" id="UP000799436"/>
    </source>
</evidence>
<feature type="compositionally biased region" description="Low complexity" evidence="1">
    <location>
        <begin position="139"/>
        <end position="162"/>
    </location>
</feature>
<keyword evidence="3" id="KW-1185">Reference proteome</keyword>
<dbReference type="AlphaFoldDB" id="A0A6G1L0M9"/>
<feature type="region of interest" description="Disordered" evidence="1">
    <location>
        <begin position="139"/>
        <end position="178"/>
    </location>
</feature>
<feature type="region of interest" description="Disordered" evidence="1">
    <location>
        <begin position="57"/>
        <end position="88"/>
    </location>
</feature>
<dbReference type="Proteomes" id="UP000799436">
    <property type="component" value="Unassembled WGS sequence"/>
</dbReference>
<evidence type="ECO:0000313" key="2">
    <source>
        <dbReference type="EMBL" id="KAF2765794.1"/>
    </source>
</evidence>
<protein>
    <submittedName>
        <fullName evidence="2">Uncharacterized protein</fullName>
    </submittedName>
</protein>
<dbReference type="EMBL" id="ML995883">
    <property type="protein sequence ID" value="KAF2765794.1"/>
    <property type="molecule type" value="Genomic_DNA"/>
</dbReference>
<accession>A0A6G1L0M9</accession>